<protein>
    <recommendedName>
        <fullName evidence="4">Erythromycin biosynthesis protein CIII-like C-terminal domain-containing protein</fullName>
    </recommendedName>
</protein>
<dbReference type="GO" id="GO:0008194">
    <property type="term" value="F:UDP-glycosyltransferase activity"/>
    <property type="evidence" value="ECO:0007669"/>
    <property type="project" value="InterPro"/>
</dbReference>
<keyword evidence="6" id="KW-1185">Reference proteome</keyword>
<evidence type="ECO:0000256" key="2">
    <source>
        <dbReference type="ARBA" id="ARBA00022679"/>
    </source>
</evidence>
<gene>
    <name evidence="5" type="ORF">CDV36_014580</name>
</gene>
<evidence type="ECO:0000313" key="5">
    <source>
        <dbReference type="EMBL" id="RMJ04756.1"/>
    </source>
</evidence>
<dbReference type="AlphaFoldDB" id="A0A3M2RHI8"/>
<evidence type="ECO:0000256" key="1">
    <source>
        <dbReference type="ARBA" id="ARBA00022676"/>
    </source>
</evidence>
<dbReference type="SUPFAM" id="SSF53756">
    <property type="entry name" value="UDP-Glycosyltransferase/glycogen phosphorylase"/>
    <property type="match status" value="1"/>
</dbReference>
<evidence type="ECO:0000256" key="3">
    <source>
        <dbReference type="SAM" id="SignalP"/>
    </source>
</evidence>
<dbReference type="PANTHER" id="PTHR48043:SF145">
    <property type="entry name" value="FI06409P-RELATED"/>
    <property type="match status" value="1"/>
</dbReference>
<dbReference type="Pfam" id="PF06722">
    <property type="entry name" value="EryCIII-like_C"/>
    <property type="match status" value="1"/>
</dbReference>
<sequence>MLRKGLFIGAILIAILSLWTSNRPSTPPLSPLNFGRKNVVLFVTTAHNGFSNVHLATSHALLEKYPDLQVHYASFPDLKPKVDRVSAEHPNSKPVIWHELPGPGIMETYTRYFEAVSGIINVPGLKGIERFVKDVQTVVAPWTVEEHWRLYETTFDVIKEVDPAVVILDRLFKPGIEATQDLNYKHVVIQPNSIIDALAHKEPRGAMFWKIPSMGSGYPYPIPWHLIPANIYLRIRTLYAIMSRPKARSMVPHLKEKGIKNPIDSLAWDRPDVPFLSATIPEASLPMHAVPENAKYCGPMVLETAPLEKQDAEMAEWLSKAPTVLVNLGSGVRFDETQAREMVQAFVPVLEKTDVQILWKMNKDAEYDDSFLQPVKEHIDNRRLRIESWIKADPPSLLATGNVKLAVHHGGANCYNEAILYGVPQVVLPLWFDTYNYAATAEYRGVGIWPTKDTAPAWKAEPLGKAFLHALSDETMKEKAEKLGEIARQYGGRYLAARDIAEMAAKGHD</sequence>
<feature type="domain" description="Erythromycin biosynthesis protein CIII-like C-terminal" evidence="4">
    <location>
        <begin position="404"/>
        <end position="484"/>
    </location>
</feature>
<keyword evidence="3" id="KW-0732">Signal</keyword>
<proteinExistence type="predicted"/>
<dbReference type="Gene3D" id="3.40.50.2000">
    <property type="entry name" value="Glycogen Phosphorylase B"/>
    <property type="match status" value="2"/>
</dbReference>
<dbReference type="InterPro" id="IPR002213">
    <property type="entry name" value="UDP_glucos_trans"/>
</dbReference>
<name>A0A3M2RHI8_9HYPO</name>
<feature type="chain" id="PRO_5018135080" description="Erythromycin biosynthesis protein CIII-like C-terminal domain-containing protein" evidence="3">
    <location>
        <begin position="22"/>
        <end position="509"/>
    </location>
</feature>
<evidence type="ECO:0000313" key="6">
    <source>
        <dbReference type="Proteomes" id="UP000277212"/>
    </source>
</evidence>
<keyword evidence="1" id="KW-0328">Glycosyltransferase</keyword>
<feature type="signal peptide" evidence="3">
    <location>
        <begin position="1"/>
        <end position="21"/>
    </location>
</feature>
<evidence type="ECO:0000259" key="4">
    <source>
        <dbReference type="Pfam" id="PF06722"/>
    </source>
</evidence>
<comment type="caution">
    <text evidence="5">The sequence shown here is derived from an EMBL/GenBank/DDBJ whole genome shotgun (WGS) entry which is preliminary data.</text>
</comment>
<accession>A0A3M2RHI8</accession>
<dbReference type="OrthoDB" id="407298at2759"/>
<dbReference type="STRING" id="2010991.A0A3M2RHI8"/>
<organism evidence="5 6">
    <name type="scientific">Fusarium kuroshium</name>
    <dbReference type="NCBI Taxonomy" id="2010991"/>
    <lineage>
        <taxon>Eukaryota</taxon>
        <taxon>Fungi</taxon>
        <taxon>Dikarya</taxon>
        <taxon>Ascomycota</taxon>
        <taxon>Pezizomycotina</taxon>
        <taxon>Sordariomycetes</taxon>
        <taxon>Hypocreomycetidae</taxon>
        <taxon>Hypocreales</taxon>
        <taxon>Nectriaceae</taxon>
        <taxon>Fusarium</taxon>
        <taxon>Fusarium solani species complex</taxon>
    </lineage>
</organism>
<keyword evidence="2" id="KW-0808">Transferase</keyword>
<dbReference type="InterPro" id="IPR010610">
    <property type="entry name" value="EryCIII-like_C"/>
</dbReference>
<dbReference type="InterPro" id="IPR050271">
    <property type="entry name" value="UDP-glycosyltransferase"/>
</dbReference>
<reference evidence="5 6" key="1">
    <citation type="submission" date="2017-06" db="EMBL/GenBank/DDBJ databases">
        <title>Comparative genomic analysis of Ambrosia Fusariam Clade fungi.</title>
        <authorList>
            <person name="Stajich J.E."/>
            <person name="Carrillo J."/>
            <person name="Kijimoto T."/>
            <person name="Eskalen A."/>
            <person name="O'Donnell K."/>
            <person name="Kasson M."/>
        </authorList>
    </citation>
    <scope>NUCLEOTIDE SEQUENCE [LARGE SCALE GENOMIC DNA]</scope>
    <source>
        <strain evidence="5">UCR3666</strain>
    </source>
</reference>
<dbReference type="PANTHER" id="PTHR48043">
    <property type="entry name" value="EG:EG0003.4 PROTEIN-RELATED"/>
    <property type="match status" value="1"/>
</dbReference>
<dbReference type="CDD" id="cd03784">
    <property type="entry name" value="GT1_Gtf-like"/>
    <property type="match status" value="1"/>
</dbReference>
<dbReference type="GO" id="GO:0016758">
    <property type="term" value="F:hexosyltransferase activity"/>
    <property type="evidence" value="ECO:0007669"/>
    <property type="project" value="UniProtKB-ARBA"/>
</dbReference>
<dbReference type="EMBL" id="NKUJ01000471">
    <property type="protein sequence ID" value="RMJ04756.1"/>
    <property type="molecule type" value="Genomic_DNA"/>
</dbReference>
<dbReference type="Proteomes" id="UP000277212">
    <property type="component" value="Unassembled WGS sequence"/>
</dbReference>